<dbReference type="PROSITE" id="PS50010">
    <property type="entry name" value="DH_2"/>
    <property type="match status" value="1"/>
</dbReference>
<feature type="coiled-coil region" evidence="3">
    <location>
        <begin position="1017"/>
        <end position="1044"/>
    </location>
</feature>
<dbReference type="SUPFAM" id="SSF50978">
    <property type="entry name" value="WD40 repeat-like"/>
    <property type="match status" value="1"/>
</dbReference>
<keyword evidence="2" id="KW-0344">Guanine-nucleotide releasing factor</keyword>
<dbReference type="GO" id="GO:0005737">
    <property type="term" value="C:cytoplasm"/>
    <property type="evidence" value="ECO:0007669"/>
    <property type="project" value="UniProtKB-ARBA"/>
</dbReference>
<feature type="compositionally biased region" description="Basic and acidic residues" evidence="4">
    <location>
        <begin position="502"/>
        <end position="516"/>
    </location>
</feature>
<dbReference type="CDD" id="cd00160">
    <property type="entry name" value="RhoGEF"/>
    <property type="match status" value="1"/>
</dbReference>
<feature type="compositionally biased region" description="Basic and acidic residues" evidence="4">
    <location>
        <begin position="409"/>
        <end position="427"/>
    </location>
</feature>
<feature type="compositionally biased region" description="Basic and acidic residues" evidence="4">
    <location>
        <begin position="566"/>
        <end position="575"/>
    </location>
</feature>
<reference evidence="6" key="1">
    <citation type="submission" date="2015-11" db="EMBL/GenBank/DDBJ databases">
        <title>De novo transcriptome assembly of four potential Pierce s Disease insect vectors from Arizona vineyards.</title>
        <authorList>
            <person name="Tassone E.E."/>
        </authorList>
    </citation>
    <scope>NUCLEOTIDE SEQUENCE</scope>
</reference>
<organism evidence="6">
    <name type="scientific">Cuerna arida</name>
    <dbReference type="NCBI Taxonomy" id="1464854"/>
    <lineage>
        <taxon>Eukaryota</taxon>
        <taxon>Metazoa</taxon>
        <taxon>Ecdysozoa</taxon>
        <taxon>Arthropoda</taxon>
        <taxon>Hexapoda</taxon>
        <taxon>Insecta</taxon>
        <taxon>Pterygota</taxon>
        <taxon>Neoptera</taxon>
        <taxon>Paraneoptera</taxon>
        <taxon>Hemiptera</taxon>
        <taxon>Auchenorrhyncha</taxon>
        <taxon>Membracoidea</taxon>
        <taxon>Cicadellidae</taxon>
        <taxon>Cicadellinae</taxon>
        <taxon>Proconiini</taxon>
        <taxon>Cuerna</taxon>
    </lineage>
</organism>
<dbReference type="Gene3D" id="2.30.29.30">
    <property type="entry name" value="Pleckstrin-homology domain (PH domain)/Phosphotyrosine-binding domain (PTB)"/>
    <property type="match status" value="1"/>
</dbReference>
<feature type="compositionally biased region" description="Polar residues" evidence="4">
    <location>
        <begin position="364"/>
        <end position="377"/>
    </location>
</feature>
<evidence type="ECO:0000256" key="2">
    <source>
        <dbReference type="ARBA" id="ARBA00022658"/>
    </source>
</evidence>
<dbReference type="SUPFAM" id="SSF48065">
    <property type="entry name" value="DBL homology domain (DH-domain)"/>
    <property type="match status" value="1"/>
</dbReference>
<accession>A0A1B6F198</accession>
<gene>
    <name evidence="6" type="ORF">g.32634</name>
</gene>
<feature type="compositionally biased region" description="Basic and acidic residues" evidence="4">
    <location>
        <begin position="1255"/>
        <end position="1264"/>
    </location>
</feature>
<feature type="domain" description="DH" evidence="5">
    <location>
        <begin position="728"/>
        <end position="916"/>
    </location>
</feature>
<dbReference type="SUPFAM" id="SSF50729">
    <property type="entry name" value="PH domain-like"/>
    <property type="match status" value="1"/>
</dbReference>
<feature type="compositionally biased region" description="Low complexity" evidence="4">
    <location>
        <begin position="618"/>
        <end position="633"/>
    </location>
</feature>
<dbReference type="Pfam" id="PF19056">
    <property type="entry name" value="WD40_2"/>
    <property type="match status" value="1"/>
</dbReference>
<dbReference type="InterPro" id="IPR000219">
    <property type="entry name" value="DH_dom"/>
</dbReference>
<dbReference type="GO" id="GO:0051496">
    <property type="term" value="P:positive regulation of stress fiber assembly"/>
    <property type="evidence" value="ECO:0007669"/>
    <property type="project" value="UniProtKB-ARBA"/>
</dbReference>
<evidence type="ECO:0000313" key="6">
    <source>
        <dbReference type="EMBL" id="JAS43965.1"/>
    </source>
</evidence>
<sequence length="1555" mass="171676">VSQPDPAVPCVPISQEVPAPAEDDLFECVNLSLPKPESRTIVGSYIQRTIPFRSASFSQVDFSPVDGKYIRSCRGSSVSSKIPSLGTSSVCLTLPRKKPPEASPSSTSLATTTTTLDVTESSNPSLDSAVGSSEWIFPKVNPKPVPIEPHVKPPHLRSLTHPLSRRGSSTEEAIPYSSIDGNGLKSLGLPGLREESDTDSAAPSEPETLSVTTSQGHDEEPTNAQEGGIYSDKELRNVEEEKEKSVPFSDLDKPDRLTNSDSSLTNVDAVNNNDVKDDLRLTLPKQLDTITECHSLHEYKIDNDNVSLGNDKYIVDSKEKLSESNQSSIETFVAKWPDENISSPGEVKSIHTDYSHLKEVELPSQVSNDSSVTSDNKCNPGEVGNSEVPKQSYVECTTITPTLAEDKVVEDTTKRWSDDGTSEDNRTSNEWPSSPQEEPQTPEDSSVRPNWSRVSDRRWLERPRLVCQSSEERDDDSVTRGSPKRYHPLGRNDSLSEGESDTGDRRPTTPSRERDGTASPSMFGPSDQSDSESRFGSNVNVARSPHTARRYSKRPLRGPYGQMLEAEMKKPEANRKFSKLQYNDELKFLENYAQPPTSPSKTSSSRGRAVDDCHLKRSYTSPESPLLSSLPRNSPKRKVSANIPYSAPNPPTSTSEDLPVVHIRTTSSPSQLEGCATATSTSKLNSRPPQPSPQLLAQLLKGSSERIFVPESPSPPNHTIPLHHWKDTRTHVVVELYETERSYVESLQILVTKYLQPLKSPENAGLVDAALVDEIFYQVPAILAHHEEFLEELKNRLEHWDVKQRVGDIFLETFTKHAVIDTYTAFINNWKTAKEAIKTTCQAKPAFARFLEAMAREHKGKLALDSLLIMPVQRIPRYELLIQTLLKHTETSHPDHGPLCEAQREVHALAVRINCTERESLELEQLEALIESTGGLHLVAPDRSFLRHDLVTMTAGQGRKERALFLFSDLLVVTSIKRRSGTIRKPSTNCPGTIASTLEANKYKLLMRIPLEDLEIVKEKDENVRRMLREMEHLREDVQALGQMCELVASLHCPHSQLENDVRDMHSALSRQLNERQNSDSQLSYLELMLNTQNGVDNLSVIFSKPDKRSSWEETFNEAKQRLALSADKRLSPEFVAPVPIRKTRAGLQFTCAAPTLGPATQDVWVCNSDGYVGQVCVLSLSPEPTVTSCNGVCNARILCIAAIPAATNHHNHSRGNRHPPSTNSNISISVEDTEKVKMHLESSSSSSDEEEGEVESRRSREVEGGDVGVGGEGGEDCDHLQPTMWLGTEDGCIHVYNSSDNIRIKKNKIKIQHGSSVHSIIYLDNRVFVSLANGDISVYMRDSNGVWNTSQPYTVTVGSVSNPVTRMVPISGKLWCSCHNTIKVLNISNLSVEHQFSGSGETQRSISCLAVSGLGVWISLQHSAVIRLFHATSYDCLGEVNIAPAVTKMLASCDDIIRQHKAACLRVTSLLASQDLLWVGTSAGVILTMPLPHVSATTTKLSHALQVTGVPHGHTGHVRFLTAVESKSLRGDRERFSHAKESAAHLRVLVISGG</sequence>
<dbReference type="PANTHER" id="PTHR12877:SF15">
    <property type="entry name" value="RHO GUANINE NUCLEOTIDE EXCHANGE FACTOR 17"/>
    <property type="match status" value="1"/>
</dbReference>
<feature type="region of interest" description="Disordered" evidence="4">
    <location>
        <begin position="146"/>
        <end position="265"/>
    </location>
</feature>
<feature type="compositionally biased region" description="Low complexity" evidence="4">
    <location>
        <begin position="430"/>
        <end position="444"/>
    </location>
</feature>
<feature type="non-terminal residue" evidence="6">
    <location>
        <position position="1555"/>
    </location>
</feature>
<feature type="non-terminal residue" evidence="6">
    <location>
        <position position="1"/>
    </location>
</feature>
<dbReference type="Gene3D" id="1.20.900.10">
    <property type="entry name" value="Dbl homology (DH) domain"/>
    <property type="match status" value="1"/>
</dbReference>
<evidence type="ECO:0000259" key="5">
    <source>
        <dbReference type="PROSITE" id="PS50010"/>
    </source>
</evidence>
<dbReference type="Gene3D" id="2.130.10.10">
    <property type="entry name" value="YVTN repeat-like/Quinoprotein amine dehydrogenase"/>
    <property type="match status" value="1"/>
</dbReference>
<keyword evidence="1" id="KW-0597">Phosphoprotein</keyword>
<feature type="compositionally biased region" description="Low complexity" evidence="4">
    <location>
        <begin position="103"/>
        <end position="122"/>
    </location>
</feature>
<protein>
    <recommendedName>
        <fullName evidence="5">DH domain-containing protein</fullName>
    </recommendedName>
</protein>
<feature type="region of interest" description="Disordered" evidence="4">
    <location>
        <begin position="363"/>
        <end position="389"/>
    </location>
</feature>
<evidence type="ECO:0000256" key="1">
    <source>
        <dbReference type="ARBA" id="ARBA00022553"/>
    </source>
</evidence>
<dbReference type="FunFam" id="1.20.900.10:FF:000003">
    <property type="entry name" value="Rho guanine nucleotide exchange factor 10 like"/>
    <property type="match status" value="1"/>
</dbReference>
<feature type="region of interest" description="Disordered" evidence="4">
    <location>
        <begin position="409"/>
        <end position="692"/>
    </location>
</feature>
<evidence type="ECO:0000256" key="3">
    <source>
        <dbReference type="SAM" id="Coils"/>
    </source>
</evidence>
<feature type="compositionally biased region" description="Polar residues" evidence="4">
    <location>
        <begin position="1220"/>
        <end position="1229"/>
    </location>
</feature>
<dbReference type="InterPro" id="IPR011993">
    <property type="entry name" value="PH-like_dom_sf"/>
</dbReference>
<feature type="region of interest" description="Disordered" evidence="4">
    <location>
        <begin position="1237"/>
        <end position="1281"/>
    </location>
</feature>
<feature type="compositionally biased region" description="Basic and acidic residues" evidence="4">
    <location>
        <begin position="454"/>
        <end position="464"/>
    </location>
</feature>
<feature type="region of interest" description="Disordered" evidence="4">
    <location>
        <begin position="1210"/>
        <end position="1229"/>
    </location>
</feature>
<name>A0A1B6F198_9HEMI</name>
<dbReference type="GO" id="GO:0030036">
    <property type="term" value="P:actin cytoskeleton organization"/>
    <property type="evidence" value="ECO:0007669"/>
    <property type="project" value="TreeGrafter"/>
</dbReference>
<dbReference type="EMBL" id="GECZ01025804">
    <property type="protein sequence ID" value="JAS43965.1"/>
    <property type="molecule type" value="Transcribed_RNA"/>
</dbReference>
<dbReference type="Pfam" id="PF19057">
    <property type="entry name" value="PH_19"/>
    <property type="match status" value="1"/>
</dbReference>
<keyword evidence="3" id="KW-0175">Coiled coil</keyword>
<feature type="compositionally biased region" description="Basic residues" evidence="4">
    <location>
        <begin position="546"/>
        <end position="556"/>
    </location>
</feature>
<evidence type="ECO:0000256" key="4">
    <source>
        <dbReference type="SAM" id="MobiDB-lite"/>
    </source>
</evidence>
<dbReference type="InterPro" id="IPR035899">
    <property type="entry name" value="DBL_dom_sf"/>
</dbReference>
<dbReference type="InterPro" id="IPR036322">
    <property type="entry name" value="WD40_repeat_dom_sf"/>
</dbReference>
<dbReference type="SMART" id="SM00325">
    <property type="entry name" value="RhoGEF"/>
    <property type="match status" value="1"/>
</dbReference>
<dbReference type="Pfam" id="PF00621">
    <property type="entry name" value="RhoGEF"/>
    <property type="match status" value="1"/>
</dbReference>
<feature type="region of interest" description="Disordered" evidence="4">
    <location>
        <begin position="93"/>
        <end position="130"/>
    </location>
</feature>
<dbReference type="GO" id="GO:0005085">
    <property type="term" value="F:guanyl-nucleotide exchange factor activity"/>
    <property type="evidence" value="ECO:0007669"/>
    <property type="project" value="UniProtKB-KW"/>
</dbReference>
<proteinExistence type="predicted"/>
<dbReference type="InterPro" id="IPR039919">
    <property type="entry name" value="ARHGEF10/ARHGEF17"/>
</dbReference>
<feature type="compositionally biased region" description="Basic and acidic residues" evidence="4">
    <location>
        <begin position="231"/>
        <end position="258"/>
    </location>
</feature>
<feature type="compositionally biased region" description="Polar residues" evidence="4">
    <location>
        <begin position="664"/>
        <end position="687"/>
    </location>
</feature>
<dbReference type="PANTHER" id="PTHR12877">
    <property type="entry name" value="RHO GUANINE NUCLEOTIDE EXCHANGE FACTOR"/>
    <property type="match status" value="1"/>
</dbReference>
<dbReference type="InterPro" id="IPR015943">
    <property type="entry name" value="WD40/YVTN_repeat-like_dom_sf"/>
</dbReference>